<evidence type="ECO:0000256" key="1">
    <source>
        <dbReference type="SAM" id="MobiDB-lite"/>
    </source>
</evidence>
<sequence>MTTPLTSAQQAQQSNRTNDGKYTTKNHSEADVSLGLSAAQKPTFDQLRDTPTDDDIRLSYDDAHRELPFYASNWREVMGEKRRTKGNMATYSARLDEMVDQDPKASARRQRTAQDAARLNSWGRAYQQDVPIDPVAEAKFEEIWDSQLWDDEGYLNHVNGYGKELLEHRLEEYQGYRRGLENGTVKPREMIKGASMRSAVEYVDHNIQQHQEALATRGRSFRMNAYAVEHMLKQRRKD</sequence>
<feature type="compositionally biased region" description="Polar residues" evidence="1">
    <location>
        <begin position="1"/>
        <end position="25"/>
    </location>
</feature>
<dbReference type="Proteomes" id="UP001501461">
    <property type="component" value="Unassembled WGS sequence"/>
</dbReference>
<dbReference type="RefSeq" id="WP_343956381.1">
    <property type="nucleotide sequence ID" value="NZ_BAAAMN010000014.1"/>
</dbReference>
<accession>A0ABN2U9H2</accession>
<name>A0ABN2U9H2_9MICC</name>
<feature type="compositionally biased region" description="Basic and acidic residues" evidence="1">
    <location>
        <begin position="46"/>
        <end position="55"/>
    </location>
</feature>
<organism evidence="2 3">
    <name type="scientific">Yaniella flava</name>
    <dbReference type="NCBI Taxonomy" id="287930"/>
    <lineage>
        <taxon>Bacteria</taxon>
        <taxon>Bacillati</taxon>
        <taxon>Actinomycetota</taxon>
        <taxon>Actinomycetes</taxon>
        <taxon>Micrococcales</taxon>
        <taxon>Micrococcaceae</taxon>
        <taxon>Yaniella</taxon>
    </lineage>
</organism>
<gene>
    <name evidence="2" type="ORF">GCM10009720_08710</name>
</gene>
<evidence type="ECO:0000313" key="3">
    <source>
        <dbReference type="Proteomes" id="UP001501461"/>
    </source>
</evidence>
<evidence type="ECO:0000313" key="2">
    <source>
        <dbReference type="EMBL" id="GAA2030761.1"/>
    </source>
</evidence>
<reference evidence="2 3" key="1">
    <citation type="journal article" date="2019" name="Int. J. Syst. Evol. Microbiol.">
        <title>The Global Catalogue of Microorganisms (GCM) 10K type strain sequencing project: providing services to taxonomists for standard genome sequencing and annotation.</title>
        <authorList>
            <consortium name="The Broad Institute Genomics Platform"/>
            <consortium name="The Broad Institute Genome Sequencing Center for Infectious Disease"/>
            <person name="Wu L."/>
            <person name="Ma J."/>
        </authorList>
    </citation>
    <scope>NUCLEOTIDE SEQUENCE [LARGE SCALE GENOMIC DNA]</scope>
    <source>
        <strain evidence="2 3">JCM 13595</strain>
    </source>
</reference>
<proteinExistence type="predicted"/>
<comment type="caution">
    <text evidence="2">The sequence shown here is derived from an EMBL/GenBank/DDBJ whole genome shotgun (WGS) entry which is preliminary data.</text>
</comment>
<protein>
    <submittedName>
        <fullName evidence="2">Uncharacterized protein</fullName>
    </submittedName>
</protein>
<feature type="region of interest" description="Disordered" evidence="1">
    <location>
        <begin position="1"/>
        <end position="55"/>
    </location>
</feature>
<dbReference type="EMBL" id="BAAAMN010000014">
    <property type="protein sequence ID" value="GAA2030761.1"/>
    <property type="molecule type" value="Genomic_DNA"/>
</dbReference>
<keyword evidence="3" id="KW-1185">Reference proteome</keyword>